<dbReference type="EMBL" id="CABPSC010000007">
    <property type="protein sequence ID" value="VVE02947.1"/>
    <property type="molecule type" value="Genomic_DNA"/>
</dbReference>
<dbReference type="OrthoDB" id="9778870at2"/>
<dbReference type="GO" id="GO:0016020">
    <property type="term" value="C:membrane"/>
    <property type="evidence" value="ECO:0007669"/>
    <property type="project" value="InterPro"/>
</dbReference>
<evidence type="ECO:0000313" key="7">
    <source>
        <dbReference type="Proteomes" id="UP000367825"/>
    </source>
</evidence>
<dbReference type="Proteomes" id="UP000367825">
    <property type="component" value="Unassembled WGS sequence"/>
</dbReference>
<dbReference type="InterPro" id="IPR050683">
    <property type="entry name" value="Bact_Polysacc_Export_ATP-bd"/>
</dbReference>
<dbReference type="Pfam" id="PF00005">
    <property type="entry name" value="ABC_tran"/>
    <property type="match status" value="1"/>
</dbReference>
<dbReference type="SUPFAM" id="SSF52540">
    <property type="entry name" value="P-loop containing nucleoside triphosphate hydrolases"/>
    <property type="match status" value="1"/>
</dbReference>
<protein>
    <submittedName>
        <fullName evidence="6">ABC transporter</fullName>
    </submittedName>
</protein>
<dbReference type="InterPro" id="IPR027417">
    <property type="entry name" value="P-loop_NTPase"/>
</dbReference>
<evidence type="ECO:0000256" key="2">
    <source>
        <dbReference type="ARBA" id="ARBA00022519"/>
    </source>
</evidence>
<evidence type="ECO:0000256" key="4">
    <source>
        <dbReference type="ARBA" id="ARBA00022840"/>
    </source>
</evidence>
<dbReference type="SMART" id="SM00382">
    <property type="entry name" value="AAA"/>
    <property type="match status" value="1"/>
</dbReference>
<reference evidence="6 7" key="1">
    <citation type="submission" date="2019-08" db="EMBL/GenBank/DDBJ databases">
        <authorList>
            <person name="Peeters C."/>
        </authorList>
    </citation>
    <scope>NUCLEOTIDE SEQUENCE [LARGE SCALE GENOMIC DNA]</scope>
    <source>
        <strain evidence="6 7">LMG 31109</strain>
    </source>
</reference>
<evidence type="ECO:0000313" key="6">
    <source>
        <dbReference type="EMBL" id="VVE02947.1"/>
    </source>
</evidence>
<dbReference type="PANTHER" id="PTHR46743">
    <property type="entry name" value="TEICHOIC ACIDS EXPORT ATP-BINDING PROTEIN TAGH"/>
    <property type="match status" value="1"/>
</dbReference>
<feature type="domain" description="ABC transporter" evidence="5">
    <location>
        <begin position="24"/>
        <end position="245"/>
    </location>
</feature>
<sequence length="245" mass="26775">MIELKSVHLRYPLMGHYSHSLQSLLSQKVGGVLGGSRKTELVNYVHALRDISLRIDDGCRLGIVGHNGAGKTTLLRVLSGVYPPTSGEVTLRGKISALTDFTLGMEPNATGLKNIVFRLVFMGFSFREANKAVDEIVEFSELGDFINLPVRTYSTGMFLRLAFAISTHFTPDILILDEVIGAGDESFRAKAKARLDKLITSSRIVVLSSHDLGAVKSYCDRAILMEQGQIVADGTPDEIVARYTS</sequence>
<keyword evidence="7" id="KW-1185">Reference proteome</keyword>
<proteinExistence type="predicted"/>
<dbReference type="RefSeq" id="WP_150555580.1">
    <property type="nucleotide sequence ID" value="NZ_CABPSC010000007.1"/>
</dbReference>
<keyword evidence="1" id="KW-1003">Cell membrane</keyword>
<dbReference type="PANTHER" id="PTHR46743:SF3">
    <property type="entry name" value="ABC-TYPE POLYSACCHARIDE_POLYOL PHOSPHATE TRANSPORT SYSTEM, ATPASE COMPONENT"/>
    <property type="match status" value="1"/>
</dbReference>
<evidence type="ECO:0000256" key="3">
    <source>
        <dbReference type="ARBA" id="ARBA00022741"/>
    </source>
</evidence>
<dbReference type="CDD" id="cd03220">
    <property type="entry name" value="ABC_KpsT_Wzt"/>
    <property type="match status" value="1"/>
</dbReference>
<organism evidence="6 7">
    <name type="scientific">Pandoraea nosoerga</name>
    <dbReference type="NCBI Taxonomy" id="2508296"/>
    <lineage>
        <taxon>Bacteria</taxon>
        <taxon>Pseudomonadati</taxon>
        <taxon>Pseudomonadota</taxon>
        <taxon>Betaproteobacteria</taxon>
        <taxon>Burkholderiales</taxon>
        <taxon>Burkholderiaceae</taxon>
        <taxon>Pandoraea</taxon>
    </lineage>
</organism>
<dbReference type="GO" id="GO:0005524">
    <property type="term" value="F:ATP binding"/>
    <property type="evidence" value="ECO:0007669"/>
    <property type="project" value="UniProtKB-KW"/>
</dbReference>
<gene>
    <name evidence="6" type="ORF">PNO31109_02214</name>
</gene>
<dbReference type="InterPro" id="IPR015860">
    <property type="entry name" value="ABC_transpr_TagH-like"/>
</dbReference>
<dbReference type="GO" id="GO:0016887">
    <property type="term" value="F:ATP hydrolysis activity"/>
    <property type="evidence" value="ECO:0007669"/>
    <property type="project" value="InterPro"/>
</dbReference>
<keyword evidence="2" id="KW-0997">Cell inner membrane</keyword>
<dbReference type="InterPro" id="IPR003593">
    <property type="entry name" value="AAA+_ATPase"/>
</dbReference>
<dbReference type="InterPro" id="IPR003439">
    <property type="entry name" value="ABC_transporter-like_ATP-bd"/>
</dbReference>
<name>A0A5E4USL4_9BURK</name>
<dbReference type="AlphaFoldDB" id="A0A5E4USL4"/>
<dbReference type="PROSITE" id="PS50893">
    <property type="entry name" value="ABC_TRANSPORTER_2"/>
    <property type="match status" value="1"/>
</dbReference>
<evidence type="ECO:0000259" key="5">
    <source>
        <dbReference type="PROSITE" id="PS50893"/>
    </source>
</evidence>
<keyword evidence="2" id="KW-0472">Membrane</keyword>
<keyword evidence="3" id="KW-0547">Nucleotide-binding</keyword>
<accession>A0A5E4USL4</accession>
<dbReference type="GO" id="GO:0140359">
    <property type="term" value="F:ABC-type transporter activity"/>
    <property type="evidence" value="ECO:0007669"/>
    <property type="project" value="InterPro"/>
</dbReference>
<keyword evidence="4" id="KW-0067">ATP-binding</keyword>
<evidence type="ECO:0000256" key="1">
    <source>
        <dbReference type="ARBA" id="ARBA00022475"/>
    </source>
</evidence>
<dbReference type="Gene3D" id="3.40.50.300">
    <property type="entry name" value="P-loop containing nucleotide triphosphate hydrolases"/>
    <property type="match status" value="1"/>
</dbReference>